<dbReference type="InterPro" id="IPR039422">
    <property type="entry name" value="MarR/SlyA-like"/>
</dbReference>
<dbReference type="STRING" id="1385369.N825_07165"/>
<dbReference type="AlphaFoldDB" id="W9H407"/>
<dbReference type="Gene3D" id="1.10.10.10">
    <property type="entry name" value="Winged helix-like DNA-binding domain superfamily/Winged helix DNA-binding domain"/>
    <property type="match status" value="1"/>
</dbReference>
<dbReference type="InterPro" id="IPR036388">
    <property type="entry name" value="WH-like_DNA-bd_sf"/>
</dbReference>
<dbReference type="PANTHER" id="PTHR33164">
    <property type="entry name" value="TRANSCRIPTIONAL REGULATOR, MARR FAMILY"/>
    <property type="match status" value="1"/>
</dbReference>
<organism evidence="2 3">
    <name type="scientific">Skermanella stibiiresistens SB22</name>
    <dbReference type="NCBI Taxonomy" id="1385369"/>
    <lineage>
        <taxon>Bacteria</taxon>
        <taxon>Pseudomonadati</taxon>
        <taxon>Pseudomonadota</taxon>
        <taxon>Alphaproteobacteria</taxon>
        <taxon>Rhodospirillales</taxon>
        <taxon>Azospirillaceae</taxon>
        <taxon>Skermanella</taxon>
    </lineage>
</organism>
<evidence type="ECO:0000259" key="1">
    <source>
        <dbReference type="PROSITE" id="PS50995"/>
    </source>
</evidence>
<dbReference type="Pfam" id="PF12802">
    <property type="entry name" value="MarR_2"/>
    <property type="match status" value="1"/>
</dbReference>
<name>W9H407_9PROT</name>
<dbReference type="SUPFAM" id="SSF46785">
    <property type="entry name" value="Winged helix' DNA-binding domain"/>
    <property type="match status" value="1"/>
</dbReference>
<dbReference type="GO" id="GO:0006950">
    <property type="term" value="P:response to stress"/>
    <property type="evidence" value="ECO:0007669"/>
    <property type="project" value="TreeGrafter"/>
</dbReference>
<accession>W9H407</accession>
<dbReference type="GO" id="GO:0003700">
    <property type="term" value="F:DNA-binding transcription factor activity"/>
    <property type="evidence" value="ECO:0007669"/>
    <property type="project" value="InterPro"/>
</dbReference>
<dbReference type="EMBL" id="AVFL01000012">
    <property type="protein sequence ID" value="EWY39457.1"/>
    <property type="molecule type" value="Genomic_DNA"/>
</dbReference>
<protein>
    <submittedName>
        <fullName evidence="2">MarR family transcriptional regulator</fullName>
    </submittedName>
</protein>
<dbReference type="PRINTS" id="PR00598">
    <property type="entry name" value="HTHMARR"/>
</dbReference>
<reference evidence="2 3" key="1">
    <citation type="submission" date="2013-08" db="EMBL/GenBank/DDBJ databases">
        <title>The genome sequence of Skermanella stibiiresistens.</title>
        <authorList>
            <person name="Zhu W."/>
            <person name="Wang G."/>
        </authorList>
    </citation>
    <scope>NUCLEOTIDE SEQUENCE [LARGE SCALE GENOMIC DNA]</scope>
    <source>
        <strain evidence="2 3">SB22</strain>
    </source>
</reference>
<keyword evidence="3" id="KW-1185">Reference proteome</keyword>
<dbReference type="InterPro" id="IPR000835">
    <property type="entry name" value="HTH_MarR-typ"/>
</dbReference>
<dbReference type="PROSITE" id="PS50995">
    <property type="entry name" value="HTH_MARR_2"/>
    <property type="match status" value="1"/>
</dbReference>
<evidence type="ECO:0000313" key="2">
    <source>
        <dbReference type="EMBL" id="EWY39457.1"/>
    </source>
</evidence>
<proteinExistence type="predicted"/>
<feature type="domain" description="HTH marR-type" evidence="1">
    <location>
        <begin position="15"/>
        <end position="147"/>
    </location>
</feature>
<gene>
    <name evidence="2" type="ORF">N825_07165</name>
</gene>
<dbReference type="OrthoDB" id="9814496at2"/>
<dbReference type="SMART" id="SM00347">
    <property type="entry name" value="HTH_MARR"/>
    <property type="match status" value="1"/>
</dbReference>
<dbReference type="PANTHER" id="PTHR33164:SF95">
    <property type="entry name" value="TRANSCRIPTIONAL REGULATOR"/>
    <property type="match status" value="1"/>
</dbReference>
<evidence type="ECO:0000313" key="3">
    <source>
        <dbReference type="Proteomes" id="UP000019486"/>
    </source>
</evidence>
<dbReference type="PATRIC" id="fig|1385369.3.peg.3629"/>
<dbReference type="InterPro" id="IPR036390">
    <property type="entry name" value="WH_DNA-bd_sf"/>
</dbReference>
<dbReference type="Proteomes" id="UP000019486">
    <property type="component" value="Unassembled WGS sequence"/>
</dbReference>
<comment type="caution">
    <text evidence="2">The sequence shown here is derived from an EMBL/GenBank/DDBJ whole genome shotgun (WGS) entry which is preliminary data.</text>
</comment>
<sequence length="152" mass="17147">MPSDQPETTTDYDFSEQIGHLLRKAYQRHVAIFQRNACDPQLTGVQFVTLCAVRDRGPSSLTQLVQATAVDQATIRGIIERLKARDLITLASDPEDRRKVVVNLTDAGRTLIEDMVPHARRITELTLDGLNPAERLAILFLLRKMNEQEPPE</sequence>